<feature type="region of interest" description="Disordered" evidence="1">
    <location>
        <begin position="762"/>
        <end position="781"/>
    </location>
</feature>
<dbReference type="OrthoDB" id="466583at2"/>
<accession>A0A109IQ44</accession>
<evidence type="ECO:0000313" key="3">
    <source>
        <dbReference type="Proteomes" id="UP000198226"/>
    </source>
</evidence>
<dbReference type="InterPro" id="IPR027417">
    <property type="entry name" value="P-loop_NTPase"/>
</dbReference>
<sequence>MSESTQALIERYQRWAERVRADAQAATVPGELIETQRELIGYAFELENAARAPITVGVVGEFSTGKSLLLGALLGNPELLPAASNATTGNVTALRLSAGPPGSAVAVTGASVSLLSGTQIEASAGFILAKIASVVAETRLPVDVAPLRDYNPVRDGWHVFEQWCRRFIWPDVENPELHEAAVLGIRDSAWELLRIRNALDRAGALVDPVNPGVSRPVSLGEYAAALAIDDLRTLPTRFPVRPPTVPLAAGSELTSGVLRELFPLVGRVNLQISVPAGQWPVHELAGLWEVEFLDFPGLNARGAARDDFLSASMLRPVHTILIVVRAERPDTEVPTRFLALLAGHGRGRDELADAAIVVNNMFDLLPPPAAPARPTTVAQLAAGHVGLRAVLDTGRDLTGGHPDRVAMTSLLYAIDVHRMPLRPGGALAATLSTHRPVVGSRMSGWRAAADAVTPREPAEPLSDALVAVGEDGGVRALRAMISKHVSEHGVRLKLEALRRHTDALHHLTTRLAWHDHDGARATADGVVADLLQLSKDLGEAERTIKNRVGWLRPGTGDPTWQRHLDEALEELRVEVAAIVYRWSGWDETFAAARTGRVVPPVRSARPRPPAAPGGGRVHTERRPHTDHDRPQPGPSGSPLLLGTEELHTPFGDFVRDASRVAGRLFGRLADRWVREVSERLEVIWAQSPDPLAEPGRSAALAALDPDGGANRRSWLDSLAHLRWVTELTGRQREVLADPPELEWPAARQLFPLLPAQRMPWAPAAATDPSGRPTSPPDAFGNDQGGDVIRLMRMRQELTDGVLQLARQRLSHELTQLADAIETEIFEVHQEIPRTATIDRLDTDRAEGTTPGGSRRSSGSTWHQLLQDWPDELRPSNRRDER</sequence>
<feature type="compositionally biased region" description="Basic and acidic residues" evidence="1">
    <location>
        <begin position="617"/>
        <end position="630"/>
    </location>
</feature>
<evidence type="ECO:0000256" key="1">
    <source>
        <dbReference type="SAM" id="MobiDB-lite"/>
    </source>
</evidence>
<dbReference type="SUPFAM" id="SSF52540">
    <property type="entry name" value="P-loop containing nucleoside triphosphate hydrolases"/>
    <property type="match status" value="1"/>
</dbReference>
<dbReference type="RefSeq" id="WP_067300320.1">
    <property type="nucleotide sequence ID" value="NZ_LRMV01000001.1"/>
</dbReference>
<protein>
    <submittedName>
        <fullName evidence="2">Dynamin family protein</fullName>
    </submittedName>
</protein>
<keyword evidence="3" id="KW-1185">Reference proteome</keyword>
<proteinExistence type="predicted"/>
<feature type="region of interest" description="Disordered" evidence="1">
    <location>
        <begin position="600"/>
        <end position="642"/>
    </location>
</feature>
<dbReference type="Proteomes" id="UP000198226">
    <property type="component" value="Chromosome I"/>
</dbReference>
<name>A0A109IQ44_9ACTN</name>
<feature type="region of interest" description="Disordered" evidence="1">
    <location>
        <begin position="836"/>
        <end position="881"/>
    </location>
</feature>
<gene>
    <name evidence="2" type="ORF">GA0070623_3270</name>
</gene>
<reference evidence="3" key="1">
    <citation type="submission" date="2016-06" db="EMBL/GenBank/DDBJ databases">
        <authorList>
            <person name="Varghese N."/>
            <person name="Submissions Spin"/>
        </authorList>
    </citation>
    <scope>NUCLEOTIDE SEQUENCE [LARGE SCALE GENOMIC DNA]</scope>
    <source>
        <strain evidence="3">DSM 44983</strain>
    </source>
</reference>
<dbReference type="AlphaFoldDB" id="A0A109IQ44"/>
<feature type="compositionally biased region" description="Basic and acidic residues" evidence="1">
    <location>
        <begin position="836"/>
        <end position="846"/>
    </location>
</feature>
<dbReference type="EMBL" id="LT607752">
    <property type="protein sequence ID" value="SCG67404.1"/>
    <property type="molecule type" value="Genomic_DNA"/>
</dbReference>
<dbReference type="Gene3D" id="3.40.50.300">
    <property type="entry name" value="P-loop containing nucleotide triphosphate hydrolases"/>
    <property type="match status" value="1"/>
</dbReference>
<organism evidence="2 3">
    <name type="scientific">Micromonospora rifamycinica</name>
    <dbReference type="NCBI Taxonomy" id="291594"/>
    <lineage>
        <taxon>Bacteria</taxon>
        <taxon>Bacillati</taxon>
        <taxon>Actinomycetota</taxon>
        <taxon>Actinomycetes</taxon>
        <taxon>Micromonosporales</taxon>
        <taxon>Micromonosporaceae</taxon>
        <taxon>Micromonospora</taxon>
    </lineage>
</organism>
<feature type="compositionally biased region" description="Basic and acidic residues" evidence="1">
    <location>
        <begin position="870"/>
        <end position="881"/>
    </location>
</feature>
<feature type="compositionally biased region" description="Low complexity" evidence="1">
    <location>
        <begin position="847"/>
        <end position="860"/>
    </location>
</feature>
<evidence type="ECO:0000313" key="2">
    <source>
        <dbReference type="EMBL" id="SCG67404.1"/>
    </source>
</evidence>